<dbReference type="AlphaFoldDB" id="A0A9W7L0T4"/>
<comment type="similarity">
    <text evidence="10">Belongs to the protein kinase superfamily.</text>
</comment>
<evidence type="ECO:0000256" key="10">
    <source>
        <dbReference type="RuleBase" id="RU000304"/>
    </source>
</evidence>
<evidence type="ECO:0000256" key="3">
    <source>
        <dbReference type="ARBA" id="ARBA00022741"/>
    </source>
</evidence>
<keyword evidence="14" id="KW-1185">Reference proteome</keyword>
<dbReference type="FunFam" id="3.30.200.20:FF:000042">
    <property type="entry name" value="Aurora kinase A"/>
    <property type="match status" value="1"/>
</dbReference>
<feature type="compositionally biased region" description="Polar residues" evidence="11">
    <location>
        <begin position="128"/>
        <end position="138"/>
    </location>
</feature>
<evidence type="ECO:0000256" key="8">
    <source>
        <dbReference type="PIRSR" id="PIRSR630616-3"/>
    </source>
</evidence>
<dbReference type="GO" id="GO:0004674">
    <property type="term" value="F:protein serine/threonine kinase activity"/>
    <property type="evidence" value="ECO:0007669"/>
    <property type="project" value="UniProtKB-KW"/>
</dbReference>
<feature type="compositionally biased region" description="Basic and acidic residues" evidence="11">
    <location>
        <begin position="1"/>
        <end position="12"/>
    </location>
</feature>
<feature type="binding site" evidence="7">
    <location>
        <position position="275"/>
    </location>
    <ligand>
        <name>ATP</name>
        <dbReference type="ChEBI" id="CHEBI:30616"/>
    </ligand>
</feature>
<feature type="compositionally biased region" description="Acidic residues" evidence="11">
    <location>
        <begin position="166"/>
        <end position="176"/>
    </location>
</feature>
<dbReference type="PROSITE" id="PS00108">
    <property type="entry name" value="PROTEIN_KINASE_ST"/>
    <property type="match status" value="1"/>
</dbReference>
<dbReference type="Gene3D" id="1.10.510.10">
    <property type="entry name" value="Transferase(Phosphotransferase) domain 1"/>
    <property type="match status" value="1"/>
</dbReference>
<dbReference type="Gene3D" id="3.30.200.20">
    <property type="entry name" value="Phosphorylase Kinase, domain 1"/>
    <property type="match status" value="1"/>
</dbReference>
<proteinExistence type="inferred from homology"/>
<evidence type="ECO:0000259" key="12">
    <source>
        <dbReference type="PROSITE" id="PS50011"/>
    </source>
</evidence>
<dbReference type="InterPro" id="IPR000719">
    <property type="entry name" value="Prot_kinase_dom"/>
</dbReference>
<keyword evidence="1 10" id="KW-0723">Serine/threonine-protein kinase</keyword>
<feature type="binding site" evidence="7">
    <location>
        <begin position="343"/>
        <end position="345"/>
    </location>
    <ligand>
        <name>ATP</name>
        <dbReference type="ChEBI" id="CHEBI:30616"/>
    </ligand>
</feature>
<dbReference type="SUPFAM" id="SSF56112">
    <property type="entry name" value="Protein kinase-like (PK-like)"/>
    <property type="match status" value="1"/>
</dbReference>
<evidence type="ECO:0000256" key="5">
    <source>
        <dbReference type="ARBA" id="ARBA00022840"/>
    </source>
</evidence>
<feature type="region of interest" description="Disordered" evidence="11">
    <location>
        <begin position="122"/>
        <end position="183"/>
    </location>
</feature>
<dbReference type="InterPro" id="IPR008271">
    <property type="entry name" value="Ser/Thr_kinase_AS"/>
</dbReference>
<name>A0A9W7L0T4_9STRA</name>
<evidence type="ECO:0000256" key="4">
    <source>
        <dbReference type="ARBA" id="ARBA00022777"/>
    </source>
</evidence>
<feature type="compositionally biased region" description="Polar residues" evidence="11">
    <location>
        <begin position="30"/>
        <end position="46"/>
    </location>
</feature>
<feature type="binding site" evidence="7">
    <location>
        <begin position="393"/>
        <end position="394"/>
    </location>
    <ligand>
        <name>ATP</name>
        <dbReference type="ChEBI" id="CHEBI:30616"/>
    </ligand>
</feature>
<keyword evidence="3 7" id="KW-0547">Nucleotide-binding</keyword>
<dbReference type="EMBL" id="BRYA01000503">
    <property type="protein sequence ID" value="GMI19988.1"/>
    <property type="molecule type" value="Genomic_DNA"/>
</dbReference>
<feature type="active site" description="Proton acceptor" evidence="6">
    <location>
        <position position="389"/>
    </location>
</feature>
<evidence type="ECO:0000256" key="7">
    <source>
        <dbReference type="PIRSR" id="PIRSR630616-2"/>
    </source>
</evidence>
<dbReference type="PROSITE" id="PS50011">
    <property type="entry name" value="PROTEIN_KINASE_DOM"/>
    <property type="match status" value="1"/>
</dbReference>
<comment type="caution">
    <text evidence="13">The sequence shown here is derived from an EMBL/GenBank/DDBJ whole genome shotgun (WGS) entry which is preliminary data.</text>
</comment>
<keyword evidence="2" id="KW-0808">Transferase</keyword>
<sequence length="449" mass="49446">MMRRAGGEKEVEANLFSPKQGRLGGAARRLSSQRLEPVSSINSPMRINSPMKGGARRLSKSFQPSKDAYAVVKEGESSKMLGEKSPAMKRLKRANSDPEAAAAAANAKVTGAIATSKVVPGAPRGSVRATSNIRSRPSSRVAPVKNPFGGILSKHAGPLRMVKSNDEDEDDSDAEEREYRQRKEAQLAIEKQAAIDKMAADDDTMEINIPIPQLSAAILDEKTKTTRRRSEGITKATGLSVTAKASTPPPPPPAEPTKNWELNDFVIGKALGKGKFGNVYLAKEKKSKLNVALKVLFKNQMVSGSAPLLLRREVEIQSRLDHVCILRLFGYFHNQSHVYLILEEATGGEVYKKMSDNGGRLPLLTSLSYVYDVALALSYLRIRNVMHRDIKPENMLLGADGRVKLSDFGWAIHAPRKEARRSTLCGTPEYVAPEMLLERDYDNRVDNWR</sequence>
<feature type="region of interest" description="Disordered" evidence="11">
    <location>
        <begin position="1"/>
        <end position="62"/>
    </location>
</feature>
<feature type="cross-link" description="Glycyl lysine isopeptide (Lys-Gly) (interchain with G-Cter in SUMO2)" evidence="8">
    <location>
        <position position="391"/>
    </location>
</feature>
<feature type="domain" description="Protein kinase" evidence="12">
    <location>
        <begin position="265"/>
        <end position="449"/>
    </location>
</feature>
<dbReference type="InterPro" id="IPR030616">
    <property type="entry name" value="Aur-like"/>
</dbReference>
<evidence type="ECO:0000256" key="11">
    <source>
        <dbReference type="SAM" id="MobiDB-lite"/>
    </source>
</evidence>
<feature type="binding site" evidence="7 9">
    <location>
        <position position="294"/>
    </location>
    <ligand>
        <name>ATP</name>
        <dbReference type="ChEBI" id="CHEBI:30616"/>
    </ligand>
</feature>
<feature type="binding site" evidence="7">
    <location>
        <position position="407"/>
    </location>
    <ligand>
        <name>ATP</name>
        <dbReference type="ChEBI" id="CHEBI:30616"/>
    </ligand>
</feature>
<evidence type="ECO:0000313" key="14">
    <source>
        <dbReference type="Proteomes" id="UP001165065"/>
    </source>
</evidence>
<evidence type="ECO:0000256" key="9">
    <source>
        <dbReference type="PROSITE-ProRule" id="PRU10141"/>
    </source>
</evidence>
<organism evidence="13 14">
    <name type="scientific">Triparma columacea</name>
    <dbReference type="NCBI Taxonomy" id="722753"/>
    <lineage>
        <taxon>Eukaryota</taxon>
        <taxon>Sar</taxon>
        <taxon>Stramenopiles</taxon>
        <taxon>Ochrophyta</taxon>
        <taxon>Bolidophyceae</taxon>
        <taxon>Parmales</taxon>
        <taxon>Triparmaceae</taxon>
        <taxon>Triparma</taxon>
    </lineage>
</organism>
<dbReference type="InterPro" id="IPR017441">
    <property type="entry name" value="Protein_kinase_ATP_BS"/>
</dbReference>
<dbReference type="Pfam" id="PF00069">
    <property type="entry name" value="Pkinase"/>
    <property type="match status" value="1"/>
</dbReference>
<dbReference type="PROSITE" id="PS00107">
    <property type="entry name" value="PROTEIN_KINASE_ATP"/>
    <property type="match status" value="1"/>
</dbReference>
<gene>
    <name evidence="13" type="ORF">TrCOL_g6701</name>
</gene>
<dbReference type="Proteomes" id="UP001165065">
    <property type="component" value="Unassembled WGS sequence"/>
</dbReference>
<keyword evidence="4" id="KW-0418">Kinase</keyword>
<feature type="region of interest" description="Disordered" evidence="11">
    <location>
        <begin position="238"/>
        <end position="259"/>
    </location>
</feature>
<protein>
    <recommendedName>
        <fullName evidence="12">Protein kinase domain-containing protein</fullName>
    </recommendedName>
</protein>
<reference evidence="14" key="1">
    <citation type="journal article" date="2023" name="Commun. Biol.">
        <title>Genome analysis of Parmales, the sister group of diatoms, reveals the evolutionary specialization of diatoms from phago-mixotrophs to photoautotrophs.</title>
        <authorList>
            <person name="Ban H."/>
            <person name="Sato S."/>
            <person name="Yoshikawa S."/>
            <person name="Yamada K."/>
            <person name="Nakamura Y."/>
            <person name="Ichinomiya M."/>
            <person name="Sato N."/>
            <person name="Blanc-Mathieu R."/>
            <person name="Endo H."/>
            <person name="Kuwata A."/>
            <person name="Ogata H."/>
        </authorList>
    </citation>
    <scope>NUCLEOTIDE SEQUENCE [LARGE SCALE GENOMIC DNA]</scope>
</reference>
<dbReference type="SMART" id="SM00220">
    <property type="entry name" value="S_TKc"/>
    <property type="match status" value="1"/>
</dbReference>
<evidence type="ECO:0000256" key="1">
    <source>
        <dbReference type="ARBA" id="ARBA00022527"/>
    </source>
</evidence>
<dbReference type="GO" id="GO:0005524">
    <property type="term" value="F:ATP binding"/>
    <property type="evidence" value="ECO:0007669"/>
    <property type="project" value="UniProtKB-UniRule"/>
</dbReference>
<dbReference type="PANTHER" id="PTHR24350">
    <property type="entry name" value="SERINE/THREONINE-PROTEIN KINASE IAL-RELATED"/>
    <property type="match status" value="1"/>
</dbReference>
<dbReference type="OrthoDB" id="377346at2759"/>
<evidence type="ECO:0000256" key="6">
    <source>
        <dbReference type="PIRSR" id="PIRSR630616-1"/>
    </source>
</evidence>
<accession>A0A9W7L0T4</accession>
<keyword evidence="5 7" id="KW-0067">ATP-binding</keyword>
<evidence type="ECO:0000256" key="2">
    <source>
        <dbReference type="ARBA" id="ARBA00022679"/>
    </source>
</evidence>
<dbReference type="InterPro" id="IPR011009">
    <property type="entry name" value="Kinase-like_dom_sf"/>
</dbReference>
<evidence type="ECO:0000313" key="13">
    <source>
        <dbReference type="EMBL" id="GMI19988.1"/>
    </source>
</evidence>